<dbReference type="GO" id="GO:0007635">
    <property type="term" value="P:chemosensory behavior"/>
    <property type="evidence" value="ECO:0007669"/>
    <property type="project" value="TreeGrafter"/>
</dbReference>
<dbReference type="GO" id="GO:0008049">
    <property type="term" value="P:male courtship behavior"/>
    <property type="evidence" value="ECO:0007669"/>
    <property type="project" value="TreeGrafter"/>
</dbReference>
<dbReference type="PANTHER" id="PTHR21143">
    <property type="entry name" value="INVERTEBRATE GUSTATORY RECEPTOR"/>
    <property type="match status" value="1"/>
</dbReference>
<accession>A0AA38IZF6</accession>
<dbReference type="AlphaFoldDB" id="A0AA38IZF6"/>
<dbReference type="Pfam" id="PF08395">
    <property type="entry name" value="7tm_7"/>
    <property type="match status" value="1"/>
</dbReference>
<comment type="caution">
    <text evidence="9">The sequence shown here is derived from an EMBL/GenBank/DDBJ whole genome shotgun (WGS) entry which is preliminary data.</text>
</comment>
<evidence type="ECO:0000256" key="4">
    <source>
        <dbReference type="ARBA" id="ARBA00022989"/>
    </source>
</evidence>
<keyword evidence="3 8" id="KW-0812">Transmembrane</keyword>
<dbReference type="EMBL" id="JALNTZ010000001">
    <property type="protein sequence ID" value="KAJ3664563.1"/>
    <property type="molecule type" value="Genomic_DNA"/>
</dbReference>
<comment type="function">
    <text evidence="8">Gustatory receptor which mediates acceptance or avoidance behavior, depending on its substrates.</text>
</comment>
<evidence type="ECO:0000256" key="3">
    <source>
        <dbReference type="ARBA" id="ARBA00022692"/>
    </source>
</evidence>
<feature type="transmembrane region" description="Helical" evidence="8">
    <location>
        <begin position="348"/>
        <end position="369"/>
    </location>
</feature>
<protein>
    <recommendedName>
        <fullName evidence="8">Gustatory receptor</fullName>
    </recommendedName>
</protein>
<dbReference type="GO" id="GO:0030424">
    <property type="term" value="C:axon"/>
    <property type="evidence" value="ECO:0007669"/>
    <property type="project" value="TreeGrafter"/>
</dbReference>
<keyword evidence="6 8" id="KW-0675">Receptor</keyword>
<keyword evidence="5 8" id="KW-0472">Membrane</keyword>
<evidence type="ECO:0000256" key="6">
    <source>
        <dbReference type="ARBA" id="ARBA00023170"/>
    </source>
</evidence>
<dbReference type="GO" id="GO:0050909">
    <property type="term" value="P:sensory perception of taste"/>
    <property type="evidence" value="ECO:0007669"/>
    <property type="project" value="InterPro"/>
</dbReference>
<proteinExistence type="inferred from homology"/>
<keyword evidence="10" id="KW-1185">Reference proteome</keyword>
<dbReference type="Proteomes" id="UP001168821">
    <property type="component" value="Unassembled WGS sequence"/>
</dbReference>
<evidence type="ECO:0000256" key="5">
    <source>
        <dbReference type="ARBA" id="ARBA00023136"/>
    </source>
</evidence>
<evidence type="ECO:0000256" key="8">
    <source>
        <dbReference type="RuleBase" id="RU363108"/>
    </source>
</evidence>
<dbReference type="GO" id="GO:0007165">
    <property type="term" value="P:signal transduction"/>
    <property type="evidence" value="ECO:0007669"/>
    <property type="project" value="UniProtKB-KW"/>
</dbReference>
<dbReference type="GO" id="GO:0043025">
    <property type="term" value="C:neuronal cell body"/>
    <property type="evidence" value="ECO:0007669"/>
    <property type="project" value="TreeGrafter"/>
</dbReference>
<name>A0AA38IZF6_9CUCU</name>
<feature type="transmembrane region" description="Helical" evidence="8">
    <location>
        <begin position="266"/>
        <end position="284"/>
    </location>
</feature>
<dbReference type="InterPro" id="IPR013604">
    <property type="entry name" value="7TM_chemorcpt"/>
</dbReference>
<reference evidence="9" key="1">
    <citation type="journal article" date="2023" name="G3 (Bethesda)">
        <title>Whole genome assemblies of Zophobas morio and Tenebrio molitor.</title>
        <authorList>
            <person name="Kaur S."/>
            <person name="Stinson S.A."/>
            <person name="diCenzo G.C."/>
        </authorList>
    </citation>
    <scope>NUCLEOTIDE SEQUENCE</scope>
    <source>
        <strain evidence="9">QUZm001</strain>
    </source>
</reference>
<comment type="subcellular location">
    <subcellularLocation>
        <location evidence="1 8">Cell membrane</location>
        <topology evidence="1 8">Multi-pass membrane protein</topology>
    </subcellularLocation>
</comment>
<keyword evidence="7 8" id="KW-0807">Transducer</keyword>
<sequence>MTHYIHLEIAKILSLLPLENKYKSYHKAHGILIIVCLLAMFAGNIYYRIYYYYRYIKNIRKLLDAMIHTFTTLTNVNSILVAAFFHPKHWILLLKKSKTPLLVTTCFSNTFFYILDFLFIFYTFCEINYYRKINTRIITYLIPSYINIFIILMSILNINYYANELKNMLSTFRLNLKSEKIKLDEIIEKETNPYIVSKKFASESRTDDHFKYFVDICYKMDAFNKIYGWQILNFAAVLLIFAYDSLSTVLREFFREDPSQMHIQLLLIKMLKCFNFLIFGFLLIKPCFAFNGQMDKVVVLCRKILINLPETCDNGFCRYLKLKLVFLLKQIEMKKPYFSAAGFFEVDYVMLVYILNGITSYLMVTLQAAY</sequence>
<comment type="similarity">
    <text evidence="8">Belongs to the insect chemoreceptor superfamily. Gustatory receptor (GR) family.</text>
</comment>
<evidence type="ECO:0000256" key="1">
    <source>
        <dbReference type="ARBA" id="ARBA00004651"/>
    </source>
</evidence>
<feature type="transmembrane region" description="Helical" evidence="8">
    <location>
        <begin position="101"/>
        <end position="125"/>
    </location>
</feature>
<organism evidence="9 10">
    <name type="scientific">Zophobas morio</name>
    <dbReference type="NCBI Taxonomy" id="2755281"/>
    <lineage>
        <taxon>Eukaryota</taxon>
        <taxon>Metazoa</taxon>
        <taxon>Ecdysozoa</taxon>
        <taxon>Arthropoda</taxon>
        <taxon>Hexapoda</taxon>
        <taxon>Insecta</taxon>
        <taxon>Pterygota</taxon>
        <taxon>Neoptera</taxon>
        <taxon>Endopterygota</taxon>
        <taxon>Coleoptera</taxon>
        <taxon>Polyphaga</taxon>
        <taxon>Cucujiformia</taxon>
        <taxon>Tenebrionidae</taxon>
        <taxon>Zophobas</taxon>
    </lineage>
</organism>
<feature type="transmembrane region" description="Helical" evidence="8">
    <location>
        <begin position="226"/>
        <end position="246"/>
    </location>
</feature>
<keyword evidence="2 8" id="KW-1003">Cell membrane</keyword>
<feature type="transmembrane region" description="Helical" evidence="8">
    <location>
        <begin position="62"/>
        <end position="85"/>
    </location>
</feature>
<evidence type="ECO:0000256" key="7">
    <source>
        <dbReference type="ARBA" id="ARBA00023224"/>
    </source>
</evidence>
<feature type="transmembrane region" description="Helical" evidence="8">
    <location>
        <begin position="28"/>
        <end position="50"/>
    </location>
</feature>
<gene>
    <name evidence="9" type="ORF">Zmor_000120</name>
</gene>
<feature type="transmembrane region" description="Helical" evidence="8">
    <location>
        <begin position="137"/>
        <end position="162"/>
    </location>
</feature>
<dbReference type="PANTHER" id="PTHR21143:SF104">
    <property type="entry name" value="GUSTATORY RECEPTOR 8A-RELATED"/>
    <property type="match status" value="1"/>
</dbReference>
<evidence type="ECO:0000256" key="2">
    <source>
        <dbReference type="ARBA" id="ARBA00022475"/>
    </source>
</evidence>
<dbReference type="GO" id="GO:0005886">
    <property type="term" value="C:plasma membrane"/>
    <property type="evidence" value="ECO:0007669"/>
    <property type="project" value="UniProtKB-SubCell"/>
</dbReference>
<keyword evidence="4 8" id="KW-1133">Transmembrane helix</keyword>
<dbReference type="GO" id="GO:0030425">
    <property type="term" value="C:dendrite"/>
    <property type="evidence" value="ECO:0007669"/>
    <property type="project" value="TreeGrafter"/>
</dbReference>
<evidence type="ECO:0000313" key="9">
    <source>
        <dbReference type="EMBL" id="KAJ3664563.1"/>
    </source>
</evidence>
<evidence type="ECO:0000313" key="10">
    <source>
        <dbReference type="Proteomes" id="UP001168821"/>
    </source>
</evidence>